<protein>
    <submittedName>
        <fullName evidence="1">Uncharacterized protein</fullName>
    </submittedName>
</protein>
<dbReference type="KEGG" id="ang:An02g06185"/>
<sequence>MLCPGLTAIVKYPAPCDLVQQRLPGATHQKPTQFHERILRIVLVQGT</sequence>
<dbReference type="AlphaFoldDB" id="A0AAJ8DYE1"/>
<dbReference type="GeneID" id="84590355"/>
<organism evidence="1">
    <name type="scientific">Aspergillus niger</name>
    <dbReference type="NCBI Taxonomy" id="5061"/>
    <lineage>
        <taxon>Eukaryota</taxon>
        <taxon>Fungi</taxon>
        <taxon>Dikarya</taxon>
        <taxon>Ascomycota</taxon>
        <taxon>Pezizomycotina</taxon>
        <taxon>Eurotiomycetes</taxon>
        <taxon>Eurotiomycetidae</taxon>
        <taxon>Eurotiales</taxon>
        <taxon>Aspergillaceae</taxon>
        <taxon>Aspergillus</taxon>
        <taxon>Aspergillus subgen. Circumdati</taxon>
    </lineage>
</organism>
<proteinExistence type="predicted"/>
<reference evidence="1" key="1">
    <citation type="submission" date="2025-02" db="EMBL/GenBank/DDBJ databases">
        <authorList>
            <consortium name="NCBI Genome Project"/>
        </authorList>
    </citation>
    <scope>NUCLEOTIDE SEQUENCE</scope>
</reference>
<dbReference type="RefSeq" id="XP_059599991.1">
    <property type="nucleotide sequence ID" value="XM_059746350.1"/>
</dbReference>
<evidence type="ECO:0000313" key="1">
    <source>
        <dbReference type="RefSeq" id="XP_059599991.1"/>
    </source>
</evidence>
<accession>A0AAJ8DYE1</accession>
<reference evidence="1" key="2">
    <citation type="submission" date="2025-08" db="UniProtKB">
        <authorList>
            <consortium name="RefSeq"/>
        </authorList>
    </citation>
    <scope>IDENTIFICATION</scope>
</reference>
<dbReference type="VEuPathDB" id="FungiDB:An02g06185"/>
<name>A0AAJ8DYE1_ASPNG</name>
<gene>
    <name evidence="1" type="ORF">An02g06185</name>
</gene>